<dbReference type="FunFam" id="1.10.10.60:FF:000141">
    <property type="entry name" value="TetR family transcriptional regulator"/>
    <property type="match status" value="1"/>
</dbReference>
<dbReference type="PRINTS" id="PR00455">
    <property type="entry name" value="HTHTETR"/>
</dbReference>
<dbReference type="PANTHER" id="PTHR30055">
    <property type="entry name" value="HTH-TYPE TRANSCRIPTIONAL REGULATOR RUTR"/>
    <property type="match status" value="1"/>
</dbReference>
<reference evidence="7" key="1">
    <citation type="submission" date="2017-05" db="EMBL/GenBank/DDBJ databases">
        <authorList>
            <person name="Rodrigo-Torres L."/>
            <person name="Arahal R. D."/>
            <person name="Lucena T."/>
        </authorList>
    </citation>
    <scope>NUCLEOTIDE SEQUENCE [LARGE SCALE GENOMIC DNA]</scope>
    <source>
        <strain evidence="7">CECT 8649</strain>
    </source>
</reference>
<keyword evidence="2 4" id="KW-0238">DNA-binding</keyword>
<protein>
    <submittedName>
        <fullName evidence="6">HTH-type transcriptional repressor ComR</fullName>
    </submittedName>
</protein>
<dbReference type="Pfam" id="PF00440">
    <property type="entry name" value="TetR_N"/>
    <property type="match status" value="1"/>
</dbReference>
<dbReference type="GO" id="GO:0000976">
    <property type="term" value="F:transcription cis-regulatory region binding"/>
    <property type="evidence" value="ECO:0007669"/>
    <property type="project" value="TreeGrafter"/>
</dbReference>
<dbReference type="PANTHER" id="PTHR30055:SF234">
    <property type="entry name" value="HTH-TYPE TRANSCRIPTIONAL REGULATOR BETI"/>
    <property type="match status" value="1"/>
</dbReference>
<dbReference type="Gene3D" id="1.10.357.10">
    <property type="entry name" value="Tetracycline Repressor, domain 2"/>
    <property type="match status" value="1"/>
</dbReference>
<name>A0A238JDD6_9RHOB</name>
<dbReference type="Proteomes" id="UP000225972">
    <property type="component" value="Unassembled WGS sequence"/>
</dbReference>
<dbReference type="InterPro" id="IPR001647">
    <property type="entry name" value="HTH_TetR"/>
</dbReference>
<dbReference type="AlphaFoldDB" id="A0A238JDD6"/>
<proteinExistence type="predicted"/>
<feature type="DNA-binding region" description="H-T-H motif" evidence="4">
    <location>
        <begin position="34"/>
        <end position="53"/>
    </location>
</feature>
<keyword evidence="7" id="KW-1185">Reference proteome</keyword>
<evidence type="ECO:0000256" key="2">
    <source>
        <dbReference type="ARBA" id="ARBA00023125"/>
    </source>
</evidence>
<evidence type="ECO:0000256" key="4">
    <source>
        <dbReference type="PROSITE-ProRule" id="PRU00335"/>
    </source>
</evidence>
<dbReference type="InterPro" id="IPR050109">
    <property type="entry name" value="HTH-type_TetR-like_transc_reg"/>
</dbReference>
<keyword evidence="3" id="KW-0804">Transcription</keyword>
<organism evidence="6 7">
    <name type="scientific">Pelagimonas phthalicica</name>
    <dbReference type="NCBI Taxonomy" id="1037362"/>
    <lineage>
        <taxon>Bacteria</taxon>
        <taxon>Pseudomonadati</taxon>
        <taxon>Pseudomonadota</taxon>
        <taxon>Alphaproteobacteria</taxon>
        <taxon>Rhodobacterales</taxon>
        <taxon>Roseobacteraceae</taxon>
        <taxon>Pelagimonas</taxon>
    </lineage>
</organism>
<feature type="domain" description="HTH tetR-type" evidence="5">
    <location>
        <begin position="11"/>
        <end position="71"/>
    </location>
</feature>
<keyword evidence="1" id="KW-0805">Transcription regulation</keyword>
<dbReference type="RefSeq" id="WP_099246234.1">
    <property type="nucleotide sequence ID" value="NZ_FXXP01000002.1"/>
</dbReference>
<dbReference type="GO" id="GO:0003700">
    <property type="term" value="F:DNA-binding transcription factor activity"/>
    <property type="evidence" value="ECO:0007669"/>
    <property type="project" value="TreeGrafter"/>
</dbReference>
<dbReference type="EMBL" id="FXXP01000002">
    <property type="protein sequence ID" value="SMX28700.1"/>
    <property type="molecule type" value="Genomic_DNA"/>
</dbReference>
<evidence type="ECO:0000313" key="7">
    <source>
        <dbReference type="Proteomes" id="UP000225972"/>
    </source>
</evidence>
<sequence length="193" mass="21098">MAEISTLDKEQQKQAAILDAAMGVFAQYGYRKTSMEDLAKAAGMSRPALYQYFRNKEDIACSLTKLFYDRSAVAMRAALAVEGPLVEVLERSFRVKLAGVEVIANSPHGDELMELGKSVSAEQIKTGAAQLERIFADWLDQKAGQGALALEGTAQDTARVIFSALEGLKKPPFDRLEKDIPATARLFARALQV</sequence>
<dbReference type="PROSITE" id="PS50977">
    <property type="entry name" value="HTH_TETR_2"/>
    <property type="match status" value="1"/>
</dbReference>
<evidence type="ECO:0000313" key="6">
    <source>
        <dbReference type="EMBL" id="SMX28700.1"/>
    </source>
</evidence>
<evidence type="ECO:0000256" key="3">
    <source>
        <dbReference type="ARBA" id="ARBA00023163"/>
    </source>
</evidence>
<dbReference type="SUPFAM" id="SSF46689">
    <property type="entry name" value="Homeodomain-like"/>
    <property type="match status" value="1"/>
</dbReference>
<accession>A0A238JDD6</accession>
<evidence type="ECO:0000259" key="5">
    <source>
        <dbReference type="PROSITE" id="PS50977"/>
    </source>
</evidence>
<dbReference type="OrthoDB" id="9802802at2"/>
<evidence type="ECO:0000256" key="1">
    <source>
        <dbReference type="ARBA" id="ARBA00023015"/>
    </source>
</evidence>
<dbReference type="InterPro" id="IPR009057">
    <property type="entry name" value="Homeodomain-like_sf"/>
</dbReference>
<gene>
    <name evidence="6" type="primary">comR_1</name>
    <name evidence="6" type="ORF">TRP8649_02826</name>
</gene>